<dbReference type="Proteomes" id="UP000028073">
    <property type="component" value="Unassembled WGS sequence"/>
</dbReference>
<comment type="caution">
    <text evidence="2">The sequence shown here is derived from an EMBL/GenBank/DDBJ whole genome shotgun (WGS) entry which is preliminary data.</text>
</comment>
<name>A0A081NHN4_9GAMM</name>
<dbReference type="EMBL" id="JOKH01000002">
    <property type="protein sequence ID" value="KEQ17957.1"/>
    <property type="molecule type" value="Genomic_DNA"/>
</dbReference>
<sequence>MAKSTTTVTIDEALLQQARNMNINISAAAEHGLRAEVKSLEEEKLKKLYRKAAKELDEHAEKHGLFSEGMRLF</sequence>
<accession>A0A081NHN4</accession>
<evidence type="ECO:0000313" key="3">
    <source>
        <dbReference type="Proteomes" id="UP000028073"/>
    </source>
</evidence>
<gene>
    <name evidence="2" type="ORF">GZ78_10095</name>
</gene>
<dbReference type="AlphaFoldDB" id="A0A081NHN4"/>
<proteinExistence type="predicted"/>
<evidence type="ECO:0008006" key="4">
    <source>
        <dbReference type="Google" id="ProtNLM"/>
    </source>
</evidence>
<evidence type="ECO:0000256" key="1">
    <source>
        <dbReference type="ARBA" id="ARBA00022649"/>
    </source>
</evidence>
<keyword evidence="3" id="KW-1185">Reference proteome</keyword>
<protein>
    <recommendedName>
        <fullName evidence="4">Acetoacetyl-CoA synthase</fullName>
    </recommendedName>
</protein>
<dbReference type="InterPro" id="IPR009956">
    <property type="entry name" value="Post-segregation_anti-tox_CcdA"/>
</dbReference>
<reference evidence="2 3" key="1">
    <citation type="submission" date="2014-06" db="EMBL/GenBank/DDBJ databases">
        <title>Whole Genome Sequences of Three Symbiotic Endozoicomonas Bacteria.</title>
        <authorList>
            <person name="Neave M.J."/>
            <person name="Apprill A."/>
            <person name="Voolstra C.R."/>
        </authorList>
    </citation>
    <scope>NUCLEOTIDE SEQUENCE [LARGE SCALE GENOMIC DNA]</scope>
    <source>
        <strain evidence="2 3">DSM 25634</strain>
    </source>
</reference>
<dbReference type="Pfam" id="PF07362">
    <property type="entry name" value="CcdA"/>
    <property type="match status" value="1"/>
</dbReference>
<evidence type="ECO:0000313" key="2">
    <source>
        <dbReference type="EMBL" id="KEQ17957.1"/>
    </source>
</evidence>
<organism evidence="2 3">
    <name type="scientific">Endozoicomonas numazuensis</name>
    <dbReference type="NCBI Taxonomy" id="1137799"/>
    <lineage>
        <taxon>Bacteria</taxon>
        <taxon>Pseudomonadati</taxon>
        <taxon>Pseudomonadota</taxon>
        <taxon>Gammaproteobacteria</taxon>
        <taxon>Oceanospirillales</taxon>
        <taxon>Endozoicomonadaceae</taxon>
        <taxon>Endozoicomonas</taxon>
    </lineage>
</organism>
<dbReference type="RefSeq" id="WP_034834952.1">
    <property type="nucleotide sequence ID" value="NZ_JOKH01000002.1"/>
</dbReference>
<keyword evidence="1" id="KW-1277">Toxin-antitoxin system</keyword>